<dbReference type="AlphaFoldDB" id="A0AAW0AWB1"/>
<evidence type="ECO:0000313" key="2">
    <source>
        <dbReference type="Proteomes" id="UP001362999"/>
    </source>
</evidence>
<sequence>MPSQDAVLVLDILRIIFETAARKEKRTALRLVLVSHLVESWIEPILYETVYLYRQRTTNKFLRTLETSTSKSAVFFSTHVKSLCILYDMPLDQVGRVTSICSGIQNLTTWFLPMAPSGPASTPLSYTLEALRPRKLAAWHGVLRSPEPHFEAPFFSQVTHLTVVNIWEEWTSWPAFSLPALTHLSLDFTFGARVLAEEEIILISEAVKVILRACVHIRVCALRIDQPEQSPTITSMFDRFRSESRVVFFRHHEPFRIREAHSDMEAAIWDTLESAVGGFGADGPSLPTLVPILEID</sequence>
<comment type="caution">
    <text evidence="1">The sequence shown here is derived from an EMBL/GenBank/DDBJ whole genome shotgun (WGS) entry which is preliminary data.</text>
</comment>
<gene>
    <name evidence="1" type="ORF">R3P38DRAFT_2984733</name>
</gene>
<reference evidence="1 2" key="1">
    <citation type="journal article" date="2024" name="J Genomics">
        <title>Draft genome sequencing and assembly of Favolaschia claudopus CIRM-BRFM 2984 isolated from oak limbs.</title>
        <authorList>
            <person name="Navarro D."/>
            <person name="Drula E."/>
            <person name="Chaduli D."/>
            <person name="Cazenave R."/>
            <person name="Ahrendt S."/>
            <person name="Wang J."/>
            <person name="Lipzen A."/>
            <person name="Daum C."/>
            <person name="Barry K."/>
            <person name="Grigoriev I.V."/>
            <person name="Favel A."/>
            <person name="Rosso M.N."/>
            <person name="Martin F."/>
        </authorList>
    </citation>
    <scope>NUCLEOTIDE SEQUENCE [LARGE SCALE GENOMIC DNA]</scope>
    <source>
        <strain evidence="1 2">CIRM-BRFM 2984</strain>
    </source>
</reference>
<dbReference type="Proteomes" id="UP001362999">
    <property type="component" value="Unassembled WGS sequence"/>
</dbReference>
<organism evidence="1 2">
    <name type="scientific">Favolaschia claudopus</name>
    <dbReference type="NCBI Taxonomy" id="2862362"/>
    <lineage>
        <taxon>Eukaryota</taxon>
        <taxon>Fungi</taxon>
        <taxon>Dikarya</taxon>
        <taxon>Basidiomycota</taxon>
        <taxon>Agaricomycotina</taxon>
        <taxon>Agaricomycetes</taxon>
        <taxon>Agaricomycetidae</taxon>
        <taxon>Agaricales</taxon>
        <taxon>Marasmiineae</taxon>
        <taxon>Mycenaceae</taxon>
        <taxon>Favolaschia</taxon>
    </lineage>
</organism>
<accession>A0AAW0AWB1</accession>
<keyword evidence="2" id="KW-1185">Reference proteome</keyword>
<protein>
    <submittedName>
        <fullName evidence="1">SET domain-containing protein</fullName>
    </submittedName>
</protein>
<evidence type="ECO:0000313" key="1">
    <source>
        <dbReference type="EMBL" id="KAK7017677.1"/>
    </source>
</evidence>
<proteinExistence type="predicted"/>
<name>A0AAW0AWB1_9AGAR</name>
<dbReference type="EMBL" id="JAWWNJ010000047">
    <property type="protein sequence ID" value="KAK7017677.1"/>
    <property type="molecule type" value="Genomic_DNA"/>
</dbReference>